<evidence type="ECO:0000313" key="2">
    <source>
        <dbReference type="Proteomes" id="UP000306102"/>
    </source>
</evidence>
<gene>
    <name evidence="1" type="ORF">TEA_027446</name>
</gene>
<comment type="caution">
    <text evidence="1">The sequence shown here is derived from an EMBL/GenBank/DDBJ whole genome shotgun (WGS) entry which is preliminary data.</text>
</comment>
<reference evidence="1 2" key="1">
    <citation type="journal article" date="2018" name="Proc. Natl. Acad. Sci. U.S.A.">
        <title>Draft genome sequence of Camellia sinensis var. sinensis provides insights into the evolution of the tea genome and tea quality.</title>
        <authorList>
            <person name="Wei C."/>
            <person name="Yang H."/>
            <person name="Wang S."/>
            <person name="Zhao J."/>
            <person name="Liu C."/>
            <person name="Gao L."/>
            <person name="Xia E."/>
            <person name="Lu Y."/>
            <person name="Tai Y."/>
            <person name="She G."/>
            <person name="Sun J."/>
            <person name="Cao H."/>
            <person name="Tong W."/>
            <person name="Gao Q."/>
            <person name="Li Y."/>
            <person name="Deng W."/>
            <person name="Jiang X."/>
            <person name="Wang W."/>
            <person name="Chen Q."/>
            <person name="Zhang S."/>
            <person name="Li H."/>
            <person name="Wu J."/>
            <person name="Wang P."/>
            <person name="Li P."/>
            <person name="Shi C."/>
            <person name="Zheng F."/>
            <person name="Jian J."/>
            <person name="Huang B."/>
            <person name="Shan D."/>
            <person name="Shi M."/>
            <person name="Fang C."/>
            <person name="Yue Y."/>
            <person name="Li F."/>
            <person name="Li D."/>
            <person name="Wei S."/>
            <person name="Han B."/>
            <person name="Jiang C."/>
            <person name="Yin Y."/>
            <person name="Xia T."/>
            <person name="Zhang Z."/>
            <person name="Bennetzen J.L."/>
            <person name="Zhao S."/>
            <person name="Wan X."/>
        </authorList>
    </citation>
    <scope>NUCLEOTIDE SEQUENCE [LARGE SCALE GENOMIC DNA]</scope>
    <source>
        <strain evidence="2">cv. Shuchazao</strain>
        <tissue evidence="1">Leaf</tissue>
    </source>
</reference>
<proteinExistence type="predicted"/>
<dbReference type="EMBL" id="SDRB02002381">
    <property type="protein sequence ID" value="THG19540.1"/>
    <property type="molecule type" value="Genomic_DNA"/>
</dbReference>
<sequence length="193" mass="22038">MAGALVTGAALGATIPFRVKAKITLRTVKGKAFQHLSASSALARSQIPRIVEEQGKRSHKEHCNYFKFIDEDDDNLSSTICSNVGPQKAIRTEELNDIRTRLYEMDNEIHQHGRRLQRMEKNFKIMIYVIHTNFHFFHLDQTATATTHRDSSARLRTDRFQVSEDFDYSVAHKLPPLPLRSNSSSGGTREQLR</sequence>
<dbReference type="AlphaFoldDB" id="A0A4S4ERT4"/>
<name>A0A4S4ERT4_CAMSN</name>
<dbReference type="Proteomes" id="UP000306102">
    <property type="component" value="Unassembled WGS sequence"/>
</dbReference>
<keyword evidence="2" id="KW-1185">Reference proteome</keyword>
<protein>
    <submittedName>
        <fullName evidence="1">Uncharacterized protein</fullName>
    </submittedName>
</protein>
<organism evidence="1 2">
    <name type="scientific">Camellia sinensis var. sinensis</name>
    <name type="common">China tea</name>
    <dbReference type="NCBI Taxonomy" id="542762"/>
    <lineage>
        <taxon>Eukaryota</taxon>
        <taxon>Viridiplantae</taxon>
        <taxon>Streptophyta</taxon>
        <taxon>Embryophyta</taxon>
        <taxon>Tracheophyta</taxon>
        <taxon>Spermatophyta</taxon>
        <taxon>Magnoliopsida</taxon>
        <taxon>eudicotyledons</taxon>
        <taxon>Gunneridae</taxon>
        <taxon>Pentapetalae</taxon>
        <taxon>asterids</taxon>
        <taxon>Ericales</taxon>
        <taxon>Theaceae</taxon>
        <taxon>Camellia</taxon>
    </lineage>
</organism>
<accession>A0A4S4ERT4</accession>
<evidence type="ECO:0000313" key="1">
    <source>
        <dbReference type="EMBL" id="THG19540.1"/>
    </source>
</evidence>